<comment type="caution">
    <text evidence="2">The sequence shown here is derived from an EMBL/GenBank/DDBJ whole genome shotgun (WGS) entry which is preliminary data.</text>
</comment>
<evidence type="ECO:0000313" key="2">
    <source>
        <dbReference type="EMBL" id="KAJ7189792.1"/>
    </source>
</evidence>
<name>A0AAD6UP20_9AGAR</name>
<evidence type="ECO:0000313" key="3">
    <source>
        <dbReference type="Proteomes" id="UP001219525"/>
    </source>
</evidence>
<feature type="region of interest" description="Disordered" evidence="1">
    <location>
        <begin position="838"/>
        <end position="916"/>
    </location>
</feature>
<sequence>MSTSVSLKAKPPTAKAARNSTAPRKGKDIVQKVKDTTREAKDLSKNEAIAGDNVKKGMQLDLKKLTIGHVKWPLFADELGDGLWPAIQKGRLERPQHAGAANQQRALSGDGSGYQTMLPEHAIILAIDREHINPECLTTDVLADLKYPVFVGDIAVIKPERVAGQHRMLVFKEHYKAAITSVRKLGKKQQLSEIEGRDFKVSKNALLHKAVWRVILVDKTLLVSADFAAEFLHLRSNNTITSFNDTPQYSFASLLTAYRTLPAAQHDDLRKLALGLKKLGPLASRHYDAVKFMAPIHGIDPSFDKHMVGPEKIVAMKDTVWQAFSILVEAAHAAFKALITVSDSSTDDGQVMVEELGRELVCVFEDAFLDHLRDRFDHFGYRGSVIFAEARDHYSKAIVAGVKIVIVERKSDINITDAELRIHSDLVQRVESLLADTDTTYPKAPLWLPLLCPSFLLMLSELLLSLDFAFALMAHILMPGHSEAATHRSSVNNAVIPSATCRVMANFSHFANFGNNGWDTQPHSTTDADACVLLSTLIEHILTLRATVLFPAKAVIEKALQTDGAALVDKSQWTDVTNEMKAVVKCWQSQGLKAMKLILGASVILKLSEYKIRYLQHLPAEHIPQNAGQLARDITRILGFHYADHLTLGGSAAPANRKRFALHAAQEHYALTKPDTGILAAFASSEPMRFFRQTVVSAVKANPLFSKYSFWYDVPGSTGDDLRWEKDYSEHVDTHVGEKDRVRDAQLRSDKVNLHFHKLVRALQKDDDFSWELQVEVHGKKNMQKIRALDPALIRPLEVLLEALRKTKTSREDIEEEGYVEHFFENLPKAYEVAVLHQSDPDNLSEVSSKKDSDEWEEEEEENEDQAVPSSFPATSDKDGNWPSSPPPANQGPRKKRANSSENPDESQAKKAKMGA</sequence>
<gene>
    <name evidence="2" type="ORF">GGX14DRAFT_408546</name>
</gene>
<accession>A0AAD6UP20</accession>
<dbReference type="EMBL" id="JARJCW010000166">
    <property type="protein sequence ID" value="KAJ7189792.1"/>
    <property type="molecule type" value="Genomic_DNA"/>
</dbReference>
<evidence type="ECO:0000256" key="1">
    <source>
        <dbReference type="SAM" id="MobiDB-lite"/>
    </source>
</evidence>
<feature type="compositionally biased region" description="Acidic residues" evidence="1">
    <location>
        <begin position="854"/>
        <end position="865"/>
    </location>
</feature>
<reference evidence="2" key="1">
    <citation type="submission" date="2023-03" db="EMBL/GenBank/DDBJ databases">
        <title>Massive genome expansion in bonnet fungi (Mycena s.s.) driven by repeated elements and novel gene families across ecological guilds.</title>
        <authorList>
            <consortium name="Lawrence Berkeley National Laboratory"/>
            <person name="Harder C.B."/>
            <person name="Miyauchi S."/>
            <person name="Viragh M."/>
            <person name="Kuo A."/>
            <person name="Thoen E."/>
            <person name="Andreopoulos B."/>
            <person name="Lu D."/>
            <person name="Skrede I."/>
            <person name="Drula E."/>
            <person name="Henrissat B."/>
            <person name="Morin E."/>
            <person name="Kohler A."/>
            <person name="Barry K."/>
            <person name="LaButti K."/>
            <person name="Morin E."/>
            <person name="Salamov A."/>
            <person name="Lipzen A."/>
            <person name="Mereny Z."/>
            <person name="Hegedus B."/>
            <person name="Baldrian P."/>
            <person name="Stursova M."/>
            <person name="Weitz H."/>
            <person name="Taylor A."/>
            <person name="Grigoriev I.V."/>
            <person name="Nagy L.G."/>
            <person name="Martin F."/>
            <person name="Kauserud H."/>
        </authorList>
    </citation>
    <scope>NUCLEOTIDE SEQUENCE</scope>
    <source>
        <strain evidence="2">9144</strain>
    </source>
</reference>
<organism evidence="2 3">
    <name type="scientific">Mycena pura</name>
    <dbReference type="NCBI Taxonomy" id="153505"/>
    <lineage>
        <taxon>Eukaryota</taxon>
        <taxon>Fungi</taxon>
        <taxon>Dikarya</taxon>
        <taxon>Basidiomycota</taxon>
        <taxon>Agaricomycotina</taxon>
        <taxon>Agaricomycetes</taxon>
        <taxon>Agaricomycetidae</taxon>
        <taxon>Agaricales</taxon>
        <taxon>Marasmiineae</taxon>
        <taxon>Mycenaceae</taxon>
        <taxon>Mycena</taxon>
    </lineage>
</organism>
<dbReference type="AlphaFoldDB" id="A0AAD6UP20"/>
<protein>
    <submittedName>
        <fullName evidence="2">Uncharacterized protein</fullName>
    </submittedName>
</protein>
<proteinExistence type="predicted"/>
<feature type="region of interest" description="Disordered" evidence="1">
    <location>
        <begin position="1"/>
        <end position="30"/>
    </location>
</feature>
<keyword evidence="3" id="KW-1185">Reference proteome</keyword>
<dbReference type="Proteomes" id="UP001219525">
    <property type="component" value="Unassembled WGS sequence"/>
</dbReference>